<comment type="similarity">
    <text evidence="1">Belongs to the peptidase S49 family.</text>
</comment>
<evidence type="ECO:0000256" key="4">
    <source>
        <dbReference type="ARBA" id="ARBA00022825"/>
    </source>
</evidence>
<dbReference type="OrthoDB" id="5623708at2"/>
<keyword evidence="9" id="KW-1185">Reference proteome</keyword>
<comment type="caution">
    <text evidence="8">The sequence shown here is derived from an EMBL/GenBank/DDBJ whole genome shotgun (WGS) entry which is preliminary data.</text>
</comment>
<dbReference type="RefSeq" id="WP_121901284.1">
    <property type="nucleotide sequence ID" value="NZ_REFW01000002.1"/>
</dbReference>
<dbReference type="EMBL" id="REFW01000002">
    <property type="protein sequence ID" value="RMB59805.1"/>
    <property type="molecule type" value="Genomic_DNA"/>
</dbReference>
<gene>
    <name evidence="8" type="ORF">EAX62_08645</name>
</gene>
<feature type="domain" description="Peptidase S49" evidence="7">
    <location>
        <begin position="165"/>
        <end position="328"/>
    </location>
</feature>
<feature type="compositionally biased region" description="Pro residues" evidence="5">
    <location>
        <begin position="1"/>
        <end position="20"/>
    </location>
</feature>
<accession>A0A3M0G4M8</accession>
<dbReference type="GO" id="GO:0006508">
    <property type="term" value="P:proteolysis"/>
    <property type="evidence" value="ECO:0007669"/>
    <property type="project" value="UniProtKB-KW"/>
</dbReference>
<dbReference type="CDD" id="cd07023">
    <property type="entry name" value="S49_Sppa_N_C"/>
    <property type="match status" value="1"/>
</dbReference>
<keyword evidence="2" id="KW-0645">Protease</keyword>
<dbReference type="Proteomes" id="UP000275256">
    <property type="component" value="Unassembled WGS sequence"/>
</dbReference>
<evidence type="ECO:0000256" key="2">
    <source>
        <dbReference type="ARBA" id="ARBA00022670"/>
    </source>
</evidence>
<evidence type="ECO:0000313" key="9">
    <source>
        <dbReference type="Proteomes" id="UP000275256"/>
    </source>
</evidence>
<protein>
    <submittedName>
        <fullName evidence="8">S49 family peptidase</fullName>
    </submittedName>
</protein>
<feature type="region of interest" description="Disordered" evidence="5">
    <location>
        <begin position="1"/>
        <end position="29"/>
    </location>
</feature>
<dbReference type="Gene3D" id="6.20.330.10">
    <property type="match status" value="1"/>
</dbReference>
<dbReference type="AlphaFoldDB" id="A0A3M0G4M8"/>
<evidence type="ECO:0000256" key="1">
    <source>
        <dbReference type="ARBA" id="ARBA00008683"/>
    </source>
</evidence>
<keyword evidence="6" id="KW-1133">Transmembrane helix</keyword>
<keyword evidence="4" id="KW-0720">Serine protease</keyword>
<evidence type="ECO:0000259" key="7">
    <source>
        <dbReference type="Pfam" id="PF01343"/>
    </source>
</evidence>
<organism evidence="8 9">
    <name type="scientific">Tessaracoccus antarcticus</name>
    <dbReference type="NCBI Taxonomy" id="2479848"/>
    <lineage>
        <taxon>Bacteria</taxon>
        <taxon>Bacillati</taxon>
        <taxon>Actinomycetota</taxon>
        <taxon>Actinomycetes</taxon>
        <taxon>Propionibacteriales</taxon>
        <taxon>Propionibacteriaceae</taxon>
        <taxon>Tessaracoccus</taxon>
    </lineage>
</organism>
<keyword evidence="6" id="KW-0472">Membrane</keyword>
<evidence type="ECO:0000256" key="6">
    <source>
        <dbReference type="SAM" id="Phobius"/>
    </source>
</evidence>
<evidence type="ECO:0000313" key="8">
    <source>
        <dbReference type="EMBL" id="RMB59805.1"/>
    </source>
</evidence>
<name>A0A3M0G4M8_9ACTN</name>
<keyword evidence="3" id="KW-0378">Hydrolase</keyword>
<dbReference type="InterPro" id="IPR047272">
    <property type="entry name" value="S49_SppA_C"/>
</dbReference>
<dbReference type="PANTHER" id="PTHR42987:SF4">
    <property type="entry name" value="PROTEASE SOHB-RELATED"/>
    <property type="match status" value="1"/>
</dbReference>
<dbReference type="InterPro" id="IPR029045">
    <property type="entry name" value="ClpP/crotonase-like_dom_sf"/>
</dbReference>
<keyword evidence="6" id="KW-0812">Transmembrane</keyword>
<dbReference type="SUPFAM" id="SSF52096">
    <property type="entry name" value="ClpP/crotonase"/>
    <property type="match status" value="1"/>
</dbReference>
<feature type="transmembrane region" description="Helical" evidence="6">
    <location>
        <begin position="44"/>
        <end position="71"/>
    </location>
</feature>
<reference evidence="8 9" key="1">
    <citation type="submission" date="2018-10" db="EMBL/GenBank/DDBJ databases">
        <title>Tessaracoccus antarcticuss sp. nov., isolated from sediment.</title>
        <authorList>
            <person name="Zhou L.Y."/>
            <person name="Du Z.J."/>
        </authorList>
    </citation>
    <scope>NUCLEOTIDE SEQUENCE [LARGE SCALE GENOMIC DNA]</scope>
    <source>
        <strain evidence="8 9">JDX10</strain>
    </source>
</reference>
<dbReference type="PANTHER" id="PTHR42987">
    <property type="entry name" value="PEPTIDASE S49"/>
    <property type="match status" value="1"/>
</dbReference>
<dbReference type="Gene3D" id="3.90.226.10">
    <property type="entry name" value="2-enoyl-CoA Hydratase, Chain A, domain 1"/>
    <property type="match status" value="1"/>
</dbReference>
<dbReference type="GO" id="GO:0008236">
    <property type="term" value="F:serine-type peptidase activity"/>
    <property type="evidence" value="ECO:0007669"/>
    <property type="project" value="UniProtKB-KW"/>
</dbReference>
<proteinExistence type="inferred from homology"/>
<dbReference type="InterPro" id="IPR002142">
    <property type="entry name" value="Peptidase_S49"/>
</dbReference>
<evidence type="ECO:0000256" key="3">
    <source>
        <dbReference type="ARBA" id="ARBA00022801"/>
    </source>
</evidence>
<evidence type="ECO:0000256" key="5">
    <source>
        <dbReference type="SAM" id="MobiDB-lite"/>
    </source>
</evidence>
<sequence>MDDTPTPTPAAPPNFPPPEPAALATEAPRAPGPFKRGFGMGAGLGLGLAVTFVALAVVTGVFALISTAMALGSITSSGASTSLSTLWGKTGASGKLRALSISGPIMTDASEGGLLVAGTFGYELAEQIDAITKDDAAGLVLLVNTPGGSITGSKAIADAIDRYQERTGKKVLVHVEGMSASGGVYSTAPADAIYADHGSIVGSIGVIFGPFQRFRDVVATSGSFIESGVTTTGGITQEYISAGTGKDFGNPFRDMTDAERQMITTMLDTEYDNFVGHVAEQRDIPQETIVNELGAQVFGNDDAERVGLIDGTLNREEFFRKAAVEAGLDPEETVVQALQPPTGLEALLGASRPAGSALPIAELGEGHRVSTSFCGGGAPLVYAGDLAGVCS</sequence>
<dbReference type="Pfam" id="PF01343">
    <property type="entry name" value="Peptidase_S49"/>
    <property type="match status" value="1"/>
</dbReference>